<reference evidence="4 5" key="1">
    <citation type="submission" date="2018-08" db="EMBL/GenBank/DDBJ databases">
        <title>Paenibacillus sp. M4BSY-1, whole genome shotgun sequence.</title>
        <authorList>
            <person name="Tuo L."/>
        </authorList>
    </citation>
    <scope>NUCLEOTIDE SEQUENCE [LARGE SCALE GENOMIC DNA]</scope>
    <source>
        <strain evidence="4 5">M4BSY-1</strain>
    </source>
</reference>
<feature type="domain" description="HTH tetR-type" evidence="3">
    <location>
        <begin position="7"/>
        <end position="67"/>
    </location>
</feature>
<dbReference type="Pfam" id="PF14278">
    <property type="entry name" value="TetR_C_8"/>
    <property type="match status" value="1"/>
</dbReference>
<dbReference type="SUPFAM" id="SSF46689">
    <property type="entry name" value="Homeodomain-like"/>
    <property type="match status" value="1"/>
</dbReference>
<dbReference type="InterPro" id="IPR050624">
    <property type="entry name" value="HTH-type_Tx_Regulator"/>
</dbReference>
<accession>A0A371P8Y1</accession>
<dbReference type="PANTHER" id="PTHR43479:SF7">
    <property type="entry name" value="TETR-FAMILY TRANSCRIPTIONAL REGULATOR"/>
    <property type="match status" value="1"/>
</dbReference>
<dbReference type="InterPro" id="IPR039532">
    <property type="entry name" value="TetR_C_Firmicutes"/>
</dbReference>
<evidence type="ECO:0000313" key="5">
    <source>
        <dbReference type="Proteomes" id="UP000261905"/>
    </source>
</evidence>
<dbReference type="PROSITE" id="PS50977">
    <property type="entry name" value="HTH_TETR_2"/>
    <property type="match status" value="1"/>
</dbReference>
<evidence type="ECO:0000256" key="2">
    <source>
        <dbReference type="PROSITE-ProRule" id="PRU00335"/>
    </source>
</evidence>
<protein>
    <submittedName>
        <fullName evidence="4">TetR/AcrR family transcriptional regulator</fullName>
    </submittedName>
</protein>
<gene>
    <name evidence="4" type="ORF">DX130_20050</name>
</gene>
<dbReference type="OrthoDB" id="9810250at2"/>
<keyword evidence="5" id="KW-1185">Reference proteome</keyword>
<dbReference type="InterPro" id="IPR009057">
    <property type="entry name" value="Homeodomain-like_sf"/>
</dbReference>
<proteinExistence type="predicted"/>
<dbReference type="Proteomes" id="UP000261905">
    <property type="component" value="Unassembled WGS sequence"/>
</dbReference>
<evidence type="ECO:0000259" key="3">
    <source>
        <dbReference type="PROSITE" id="PS50977"/>
    </source>
</evidence>
<dbReference type="EMBL" id="QUBQ01000004">
    <property type="protein sequence ID" value="REK71988.1"/>
    <property type="molecule type" value="Genomic_DNA"/>
</dbReference>
<dbReference type="GO" id="GO:0003677">
    <property type="term" value="F:DNA binding"/>
    <property type="evidence" value="ECO:0007669"/>
    <property type="project" value="UniProtKB-UniRule"/>
</dbReference>
<dbReference type="Pfam" id="PF00440">
    <property type="entry name" value="TetR_N"/>
    <property type="match status" value="1"/>
</dbReference>
<dbReference type="PANTHER" id="PTHR43479">
    <property type="entry name" value="ACREF/ENVCD OPERON REPRESSOR-RELATED"/>
    <property type="match status" value="1"/>
</dbReference>
<dbReference type="RefSeq" id="WP_116048376.1">
    <property type="nucleotide sequence ID" value="NZ_QUBQ01000004.1"/>
</dbReference>
<dbReference type="PRINTS" id="PR00455">
    <property type="entry name" value="HTHTETR"/>
</dbReference>
<dbReference type="InterPro" id="IPR001647">
    <property type="entry name" value="HTH_TetR"/>
</dbReference>
<keyword evidence="1 2" id="KW-0238">DNA-binding</keyword>
<sequence length="192" mass="22108">MADRRIARSKVALRDALLTLMSEKSFSAITITEIVERANYNRGTFYTHYENKEGLLDEVISELIDELVETFRAPCGDLDVFRVDELTANSVKIFEHIHGRASVYTTLFRSDVLPVIKEKMFGAIKKLSSEELEQETDSINRELMMVYSIHALMGLVFHWIEGGFQYSPAYMQDQLIRIINWRPTAATTHVKK</sequence>
<feature type="DNA-binding region" description="H-T-H motif" evidence="2">
    <location>
        <begin position="30"/>
        <end position="49"/>
    </location>
</feature>
<evidence type="ECO:0000313" key="4">
    <source>
        <dbReference type="EMBL" id="REK71988.1"/>
    </source>
</evidence>
<dbReference type="Gene3D" id="1.10.357.10">
    <property type="entry name" value="Tetracycline Repressor, domain 2"/>
    <property type="match status" value="1"/>
</dbReference>
<organism evidence="4 5">
    <name type="scientific">Paenibacillus paeoniae</name>
    <dbReference type="NCBI Taxonomy" id="2292705"/>
    <lineage>
        <taxon>Bacteria</taxon>
        <taxon>Bacillati</taxon>
        <taxon>Bacillota</taxon>
        <taxon>Bacilli</taxon>
        <taxon>Bacillales</taxon>
        <taxon>Paenibacillaceae</taxon>
        <taxon>Paenibacillus</taxon>
    </lineage>
</organism>
<name>A0A371P8Y1_9BACL</name>
<comment type="caution">
    <text evidence="4">The sequence shown here is derived from an EMBL/GenBank/DDBJ whole genome shotgun (WGS) entry which is preliminary data.</text>
</comment>
<evidence type="ECO:0000256" key="1">
    <source>
        <dbReference type="ARBA" id="ARBA00023125"/>
    </source>
</evidence>
<dbReference type="AlphaFoldDB" id="A0A371P8Y1"/>